<feature type="transmembrane region" description="Helical" evidence="2">
    <location>
        <begin position="21"/>
        <end position="39"/>
    </location>
</feature>
<dbReference type="Proteomes" id="UP001597297">
    <property type="component" value="Unassembled WGS sequence"/>
</dbReference>
<dbReference type="SUPFAM" id="SSF54523">
    <property type="entry name" value="Pili subunits"/>
    <property type="match status" value="1"/>
</dbReference>
<dbReference type="InterPro" id="IPR045584">
    <property type="entry name" value="Pilin-like"/>
</dbReference>
<reference evidence="4" key="1">
    <citation type="journal article" date="2019" name="Int. J. Syst. Evol. Microbiol.">
        <title>The Global Catalogue of Microorganisms (GCM) 10K type strain sequencing project: providing services to taxonomists for standard genome sequencing and annotation.</title>
        <authorList>
            <consortium name="The Broad Institute Genomics Platform"/>
            <consortium name="The Broad Institute Genome Sequencing Center for Infectious Disease"/>
            <person name="Wu L."/>
            <person name="Ma J."/>
        </authorList>
    </citation>
    <scope>NUCLEOTIDE SEQUENCE [LARGE SCALE GENOMIC DNA]</scope>
    <source>
        <strain evidence="4">JCM 16545</strain>
    </source>
</reference>
<dbReference type="PROSITE" id="PS00409">
    <property type="entry name" value="PROKAR_NTER_METHYL"/>
    <property type="match status" value="1"/>
</dbReference>
<evidence type="ECO:0000313" key="3">
    <source>
        <dbReference type="EMBL" id="MFD2276662.1"/>
    </source>
</evidence>
<accession>A0ABW5E227</accession>
<keyword evidence="4" id="KW-1185">Reference proteome</keyword>
<evidence type="ECO:0000256" key="1">
    <source>
        <dbReference type="SAM" id="MobiDB-lite"/>
    </source>
</evidence>
<keyword evidence="2" id="KW-1133">Transmembrane helix</keyword>
<comment type="caution">
    <text evidence="3">The sequence shown here is derived from an EMBL/GenBank/DDBJ whole genome shotgun (WGS) entry which is preliminary data.</text>
</comment>
<keyword evidence="2" id="KW-0812">Transmembrane</keyword>
<dbReference type="EMBL" id="JBHUJC010000026">
    <property type="protein sequence ID" value="MFD2276662.1"/>
    <property type="molecule type" value="Genomic_DNA"/>
</dbReference>
<evidence type="ECO:0000256" key="2">
    <source>
        <dbReference type="SAM" id="Phobius"/>
    </source>
</evidence>
<dbReference type="Gene3D" id="3.30.700.10">
    <property type="entry name" value="Glycoprotein, Type 4 Pilin"/>
    <property type="match status" value="1"/>
</dbReference>
<feature type="region of interest" description="Disordered" evidence="1">
    <location>
        <begin position="189"/>
        <end position="220"/>
    </location>
</feature>
<dbReference type="Pfam" id="PF07963">
    <property type="entry name" value="N_methyl"/>
    <property type="match status" value="1"/>
</dbReference>
<evidence type="ECO:0000313" key="4">
    <source>
        <dbReference type="Proteomes" id="UP001597297"/>
    </source>
</evidence>
<dbReference type="NCBIfam" id="TIGR02532">
    <property type="entry name" value="IV_pilin_GFxxxE"/>
    <property type="match status" value="1"/>
</dbReference>
<protein>
    <submittedName>
        <fullName evidence="3">Type II secretion system protein</fullName>
    </submittedName>
</protein>
<gene>
    <name evidence="3" type="ORF">ACFSQZ_09305</name>
</gene>
<dbReference type="InterPro" id="IPR012902">
    <property type="entry name" value="N_methyl_site"/>
</dbReference>
<organism evidence="3 4">
    <name type="scientific">Rubritalea spongiae</name>
    <dbReference type="NCBI Taxonomy" id="430797"/>
    <lineage>
        <taxon>Bacteria</taxon>
        <taxon>Pseudomonadati</taxon>
        <taxon>Verrucomicrobiota</taxon>
        <taxon>Verrucomicrobiia</taxon>
        <taxon>Verrucomicrobiales</taxon>
        <taxon>Rubritaleaceae</taxon>
        <taxon>Rubritalea</taxon>
    </lineage>
</organism>
<sequence length="234" mass="24755">MKMNHVHHMRKSPKGFSLVELLVVIAIIAGLAAMSYGPIMKQIQEGKKLEAINSGKNIHTALLSYAKDNDGLFPSEDTARNSEDGSSAEGCFTMLINSGKIEDEKIFWNVQNNVTGATKAAQPDLNGEVESGENAWGYVSGLSSSSRTNVPLIFDSSVSVGEFDTAVWNGLAIIVKADGSASAMRINYGDGKPLNDDGSSKTGPIEETRGGTDVDLFSDTNLPNGAEVLVPSGS</sequence>
<feature type="compositionally biased region" description="Basic and acidic residues" evidence="1">
    <location>
        <begin position="193"/>
        <end position="212"/>
    </location>
</feature>
<name>A0ABW5E227_9BACT</name>
<proteinExistence type="predicted"/>
<keyword evidence="2" id="KW-0472">Membrane</keyword>